<organism evidence="1 2">
    <name type="scientific">Penicillium solitum</name>
    <dbReference type="NCBI Taxonomy" id="60172"/>
    <lineage>
        <taxon>Eukaryota</taxon>
        <taxon>Fungi</taxon>
        <taxon>Dikarya</taxon>
        <taxon>Ascomycota</taxon>
        <taxon>Pezizomycotina</taxon>
        <taxon>Eurotiomycetes</taxon>
        <taxon>Eurotiomycetidae</taxon>
        <taxon>Eurotiales</taxon>
        <taxon>Aspergillaceae</taxon>
        <taxon>Penicillium</taxon>
    </lineage>
</organism>
<dbReference type="EMBL" id="MDYO01000066">
    <property type="protein sequence ID" value="OQD89236.1"/>
    <property type="molecule type" value="Genomic_DNA"/>
</dbReference>
<dbReference type="Proteomes" id="UP000191612">
    <property type="component" value="Unassembled WGS sequence"/>
</dbReference>
<dbReference type="AlphaFoldDB" id="A0A1V6QK39"/>
<comment type="caution">
    <text evidence="1">The sequence shown here is derived from an EMBL/GenBank/DDBJ whole genome shotgun (WGS) entry which is preliminary data.</text>
</comment>
<gene>
    <name evidence="1" type="ORF">PENSOL_c066G10687</name>
</gene>
<evidence type="ECO:0000313" key="2">
    <source>
        <dbReference type="Proteomes" id="UP000191612"/>
    </source>
</evidence>
<proteinExistence type="predicted"/>
<evidence type="ECO:0000313" key="1">
    <source>
        <dbReference type="EMBL" id="OQD89236.1"/>
    </source>
</evidence>
<sequence length="102" mass="11567">MDSNPTRTLHPRDVLRQLAESMNGEHDELSLTMPAYTTWRSALQAVESALHGIDEPLIVFPHRNINRRAMRELGLQEAAHFDLGNVQALPIQTSVDLERLEL</sequence>
<keyword evidence="2" id="KW-1185">Reference proteome</keyword>
<reference evidence="2" key="1">
    <citation type="journal article" date="2017" name="Nat. Microbiol.">
        <title>Global analysis of biosynthetic gene clusters reveals vast potential of secondary metabolite production in Penicillium species.</title>
        <authorList>
            <person name="Nielsen J.C."/>
            <person name="Grijseels S."/>
            <person name="Prigent S."/>
            <person name="Ji B."/>
            <person name="Dainat J."/>
            <person name="Nielsen K.F."/>
            <person name="Frisvad J.C."/>
            <person name="Workman M."/>
            <person name="Nielsen J."/>
        </authorList>
    </citation>
    <scope>NUCLEOTIDE SEQUENCE [LARGE SCALE GENOMIC DNA]</scope>
    <source>
        <strain evidence="2">IBT 29525</strain>
    </source>
</reference>
<protein>
    <submittedName>
        <fullName evidence="1">Uncharacterized protein</fullName>
    </submittedName>
</protein>
<accession>A0A1V6QK39</accession>
<dbReference type="STRING" id="60172.A0A1V6QK39"/>
<name>A0A1V6QK39_9EURO</name>